<dbReference type="GO" id="GO:0005737">
    <property type="term" value="C:cytoplasm"/>
    <property type="evidence" value="ECO:0007669"/>
    <property type="project" value="UniProtKB-SubCell"/>
</dbReference>
<dbReference type="SUPFAM" id="SSF53623">
    <property type="entry name" value="MurD-like peptide ligases, catalytic domain"/>
    <property type="match status" value="1"/>
</dbReference>
<dbReference type="UniPathway" id="UPA00219"/>
<dbReference type="GO" id="GO:0051301">
    <property type="term" value="P:cell division"/>
    <property type="evidence" value="ECO:0007669"/>
    <property type="project" value="UniProtKB-KW"/>
</dbReference>
<keyword evidence="5 12" id="KW-0132">Cell division</keyword>
<proteinExistence type="inferred from homology"/>
<dbReference type="PANTHER" id="PTHR23135">
    <property type="entry name" value="MUR LIGASE FAMILY MEMBER"/>
    <property type="match status" value="1"/>
</dbReference>
<keyword evidence="6 12" id="KW-0547">Nucleotide-binding</keyword>
<dbReference type="Pfam" id="PF08245">
    <property type="entry name" value="Mur_ligase_M"/>
    <property type="match status" value="1"/>
</dbReference>
<dbReference type="InterPro" id="IPR013221">
    <property type="entry name" value="Mur_ligase_cen"/>
</dbReference>
<dbReference type="Pfam" id="PF02875">
    <property type="entry name" value="Mur_ligase_C"/>
    <property type="match status" value="1"/>
</dbReference>
<dbReference type="NCBIfam" id="NF001126">
    <property type="entry name" value="PRK00139.1-4"/>
    <property type="match status" value="1"/>
</dbReference>
<comment type="function">
    <text evidence="12">Catalyzes the addition of an amino acid to the nucleotide precursor UDP-N-acetylmuramoyl-L-alanyl-D-glutamate (UMAG) in the biosynthesis of bacterial cell-wall peptidoglycan.</text>
</comment>
<dbReference type="GO" id="GO:0071555">
    <property type="term" value="P:cell wall organization"/>
    <property type="evidence" value="ECO:0007669"/>
    <property type="project" value="UniProtKB-KW"/>
</dbReference>
<dbReference type="InterPro" id="IPR000713">
    <property type="entry name" value="Mur_ligase_N"/>
</dbReference>
<comment type="pathway">
    <text evidence="1 12 13">Cell wall biogenesis; peptidoglycan biosynthesis.</text>
</comment>
<dbReference type="Gene3D" id="3.40.1190.10">
    <property type="entry name" value="Mur-like, catalytic domain"/>
    <property type="match status" value="1"/>
</dbReference>
<feature type="binding site" evidence="12">
    <location>
        <position position="151"/>
    </location>
    <ligand>
        <name>UDP-N-acetyl-alpha-D-muramoyl-L-alanyl-D-glutamate</name>
        <dbReference type="ChEBI" id="CHEBI:83900"/>
    </ligand>
</feature>
<evidence type="ECO:0000256" key="9">
    <source>
        <dbReference type="ARBA" id="ARBA00022984"/>
    </source>
</evidence>
<keyword evidence="3 12" id="KW-0963">Cytoplasm</keyword>
<keyword evidence="12" id="KW-0460">Magnesium</keyword>
<dbReference type="InterPro" id="IPR018109">
    <property type="entry name" value="Folylpolyglutamate_synth_CS"/>
</dbReference>
<evidence type="ECO:0000313" key="18">
    <source>
        <dbReference type="Proteomes" id="UP000284277"/>
    </source>
</evidence>
<dbReference type="EC" id="6.3.2.-" evidence="12"/>
<dbReference type="GO" id="GO:0008360">
    <property type="term" value="P:regulation of cell shape"/>
    <property type="evidence" value="ECO:0007669"/>
    <property type="project" value="UniProtKB-KW"/>
</dbReference>
<dbReference type="OrthoDB" id="9800958at2"/>
<dbReference type="AlphaFoldDB" id="A0A419SST0"/>
<organism evidence="17 18">
    <name type="scientific">Lacrimispora algidixylanolytica</name>
    <dbReference type="NCBI Taxonomy" id="94868"/>
    <lineage>
        <taxon>Bacteria</taxon>
        <taxon>Bacillati</taxon>
        <taxon>Bacillota</taxon>
        <taxon>Clostridia</taxon>
        <taxon>Lachnospirales</taxon>
        <taxon>Lachnospiraceae</taxon>
        <taxon>Lacrimispora</taxon>
    </lineage>
</organism>
<dbReference type="PROSITE" id="PS01011">
    <property type="entry name" value="FOLYLPOLYGLU_SYNT_1"/>
    <property type="match status" value="1"/>
</dbReference>
<keyword evidence="4 12" id="KW-0436">Ligase</keyword>
<dbReference type="InterPro" id="IPR004101">
    <property type="entry name" value="Mur_ligase_C"/>
</dbReference>
<comment type="similarity">
    <text evidence="2 12">Belongs to the MurCDEF family. MurE subfamily.</text>
</comment>
<dbReference type="GO" id="GO:0000287">
    <property type="term" value="F:magnesium ion binding"/>
    <property type="evidence" value="ECO:0007669"/>
    <property type="project" value="UniProtKB-UniRule"/>
</dbReference>
<evidence type="ECO:0000256" key="1">
    <source>
        <dbReference type="ARBA" id="ARBA00004752"/>
    </source>
</evidence>
<dbReference type="Proteomes" id="UP000284277">
    <property type="component" value="Unassembled WGS sequence"/>
</dbReference>
<evidence type="ECO:0000256" key="3">
    <source>
        <dbReference type="ARBA" id="ARBA00022490"/>
    </source>
</evidence>
<feature type="binding site" evidence="12">
    <location>
        <position position="179"/>
    </location>
    <ligand>
        <name>UDP-N-acetyl-alpha-D-muramoyl-L-alanyl-D-glutamate</name>
        <dbReference type="ChEBI" id="CHEBI:83900"/>
    </ligand>
</feature>
<evidence type="ECO:0000313" key="17">
    <source>
        <dbReference type="EMBL" id="RKD28205.1"/>
    </source>
</evidence>
<evidence type="ECO:0000256" key="5">
    <source>
        <dbReference type="ARBA" id="ARBA00022618"/>
    </source>
</evidence>
<dbReference type="Pfam" id="PF01225">
    <property type="entry name" value="Mur_ligase"/>
    <property type="match status" value="1"/>
</dbReference>
<reference evidence="17 18" key="1">
    <citation type="submission" date="2016-08" db="EMBL/GenBank/DDBJ databases">
        <title>A new outlook on sporulation: Clostridium algidixylanolyticum.</title>
        <authorList>
            <person name="Poppleton D.I."/>
            <person name="Gribaldo S."/>
        </authorList>
    </citation>
    <scope>NUCLEOTIDE SEQUENCE [LARGE SCALE GENOMIC DNA]</scope>
    <source>
        <strain evidence="17 18">SPL73</strain>
    </source>
</reference>
<dbReference type="NCBIfam" id="TIGR01085">
    <property type="entry name" value="murE"/>
    <property type="match status" value="1"/>
</dbReference>
<dbReference type="HAMAP" id="MF_00208">
    <property type="entry name" value="MurE"/>
    <property type="match status" value="1"/>
</dbReference>
<keyword evidence="9 12" id="KW-0573">Peptidoglycan synthesis</keyword>
<name>A0A419SST0_9FIRM</name>
<feature type="binding site" evidence="12">
    <location>
        <begin position="110"/>
        <end position="116"/>
    </location>
    <ligand>
        <name>ATP</name>
        <dbReference type="ChEBI" id="CHEBI:30616"/>
    </ligand>
</feature>
<dbReference type="GO" id="GO:0005524">
    <property type="term" value="F:ATP binding"/>
    <property type="evidence" value="ECO:0007669"/>
    <property type="project" value="UniProtKB-UniRule"/>
</dbReference>
<evidence type="ECO:0000256" key="8">
    <source>
        <dbReference type="ARBA" id="ARBA00022960"/>
    </source>
</evidence>
<dbReference type="InterPro" id="IPR036565">
    <property type="entry name" value="Mur-like_cat_sf"/>
</dbReference>
<evidence type="ECO:0000259" key="15">
    <source>
        <dbReference type="Pfam" id="PF02875"/>
    </source>
</evidence>
<evidence type="ECO:0000256" key="10">
    <source>
        <dbReference type="ARBA" id="ARBA00023306"/>
    </source>
</evidence>
<keyword evidence="11 12" id="KW-0961">Cell wall biogenesis/degradation</keyword>
<evidence type="ECO:0000256" key="13">
    <source>
        <dbReference type="RuleBase" id="RU004135"/>
    </source>
</evidence>
<dbReference type="InterPro" id="IPR036615">
    <property type="entry name" value="Mur_ligase_C_dom_sf"/>
</dbReference>
<gene>
    <name evidence="12" type="primary">murE</name>
    <name evidence="17" type="ORF">BET01_11770</name>
</gene>
<evidence type="ECO:0000259" key="14">
    <source>
        <dbReference type="Pfam" id="PF01225"/>
    </source>
</evidence>
<feature type="domain" description="Mur ligase central" evidence="16">
    <location>
        <begin position="108"/>
        <end position="309"/>
    </location>
</feature>
<feature type="domain" description="Mur ligase N-terminal catalytic" evidence="14">
    <location>
        <begin position="24"/>
        <end position="94"/>
    </location>
</feature>
<dbReference type="GO" id="GO:0009252">
    <property type="term" value="P:peptidoglycan biosynthetic process"/>
    <property type="evidence" value="ECO:0007669"/>
    <property type="project" value="UniProtKB-UniRule"/>
</dbReference>
<keyword evidence="18" id="KW-1185">Reference proteome</keyword>
<feature type="binding site" evidence="12">
    <location>
        <position position="30"/>
    </location>
    <ligand>
        <name>UDP-N-acetyl-alpha-D-muramoyl-L-alanyl-D-glutamate</name>
        <dbReference type="ChEBI" id="CHEBI:83900"/>
    </ligand>
</feature>
<dbReference type="RefSeq" id="WP_120198833.1">
    <property type="nucleotide sequence ID" value="NZ_MCIA01000035.1"/>
</dbReference>
<dbReference type="SUPFAM" id="SSF53244">
    <property type="entry name" value="MurD-like peptide ligases, peptide-binding domain"/>
    <property type="match status" value="1"/>
</dbReference>
<accession>A0A419SST0</accession>
<evidence type="ECO:0000256" key="12">
    <source>
        <dbReference type="HAMAP-Rule" id="MF_00208"/>
    </source>
</evidence>
<evidence type="ECO:0000259" key="16">
    <source>
        <dbReference type="Pfam" id="PF08245"/>
    </source>
</evidence>
<feature type="binding site" evidence="12">
    <location>
        <begin position="152"/>
        <end position="153"/>
    </location>
    <ligand>
        <name>UDP-N-acetyl-alpha-D-muramoyl-L-alanyl-D-glutamate</name>
        <dbReference type="ChEBI" id="CHEBI:83900"/>
    </ligand>
</feature>
<feature type="binding site" evidence="12">
    <location>
        <position position="187"/>
    </location>
    <ligand>
        <name>UDP-N-acetyl-alpha-D-muramoyl-L-alanyl-D-glutamate</name>
        <dbReference type="ChEBI" id="CHEBI:83900"/>
    </ligand>
</feature>
<dbReference type="InterPro" id="IPR035911">
    <property type="entry name" value="MurE/MurF_N"/>
</dbReference>
<evidence type="ECO:0000256" key="11">
    <source>
        <dbReference type="ARBA" id="ARBA00023316"/>
    </source>
</evidence>
<evidence type="ECO:0000256" key="2">
    <source>
        <dbReference type="ARBA" id="ARBA00005898"/>
    </source>
</evidence>
<dbReference type="SUPFAM" id="SSF63418">
    <property type="entry name" value="MurE/MurF N-terminal domain"/>
    <property type="match status" value="1"/>
</dbReference>
<dbReference type="GO" id="GO:0004326">
    <property type="term" value="F:tetrahydrofolylpolyglutamate synthase activity"/>
    <property type="evidence" value="ECO:0007669"/>
    <property type="project" value="InterPro"/>
</dbReference>
<keyword evidence="8 12" id="KW-0133">Cell shape</keyword>
<keyword evidence="7 12" id="KW-0067">ATP-binding</keyword>
<protein>
    <recommendedName>
        <fullName evidence="12">UDP-N-acetylmuramyl-tripeptide synthetase</fullName>
        <ecNumber evidence="12">6.3.2.-</ecNumber>
    </recommendedName>
    <alternativeName>
        <fullName evidence="12">UDP-MurNAc-tripeptide synthetase</fullName>
    </alternativeName>
</protein>
<comment type="subcellular location">
    <subcellularLocation>
        <location evidence="12 13">Cytoplasm</location>
    </subcellularLocation>
</comment>
<evidence type="ECO:0000256" key="4">
    <source>
        <dbReference type="ARBA" id="ARBA00022598"/>
    </source>
</evidence>
<comment type="PTM">
    <text evidence="12">Carboxylation is probably crucial for Mg(2+) binding and, consequently, for the gamma-phosphate positioning of ATP.</text>
</comment>
<keyword evidence="10 12" id="KW-0131">Cell cycle</keyword>
<dbReference type="InterPro" id="IPR005761">
    <property type="entry name" value="UDP-N-AcMur-Glu-dNH2Pim_ligase"/>
</dbReference>
<dbReference type="EMBL" id="MCIA01000035">
    <property type="protein sequence ID" value="RKD28205.1"/>
    <property type="molecule type" value="Genomic_DNA"/>
</dbReference>
<comment type="cofactor">
    <cofactor evidence="12">
        <name>Mg(2+)</name>
        <dbReference type="ChEBI" id="CHEBI:18420"/>
    </cofactor>
</comment>
<sequence length="488" mass="54605">MKFKEWLKDLNYEVLQGSLDEDVDEIVYDSRKAREGAVFVCMKGTKVDSHEFIPAVVKAGVKVLVMEEKVPVPEGVTAIYVHNAREALALLSAARFGYPAEKMVTIGVTGTKGKTTTTHMIKTILESCGKKVGMIGTTGIVIGDVVTPTKNTTPESYELHEAFQTMVEAGCEYLVMEVSSQAYKMHRVAGITFDYGLFTNISPDHIGPDEHEDFDEYLYYKSRIFNTCKKGVMNKDDVHWEQVTKDASCQLYFFSMDAEGTDFKADNIHYVSQSDFVGIEFDVKGRYSLPVRVNIPGRFNVANALAAVSILSFLDLPKDRICHGLEHLSVNGRMEIVYSSEKCTVIVDYAHNAISMESLLTTLRDYNPKRLVCVFGCGGNRSKDRRYSMGDSAGRLADFTIITADNSRFEKTEDIIADIRGSISKTAGKFIEIPDRREAIRYSIAHAEPGDMIAIIGKGHEDYQEMNGVRHHFLDREEVLEAVKILNI</sequence>
<dbReference type="Gene3D" id="3.90.190.20">
    <property type="entry name" value="Mur ligase, C-terminal domain"/>
    <property type="match status" value="1"/>
</dbReference>
<feature type="domain" description="Mur ligase C-terminal" evidence="15">
    <location>
        <begin position="332"/>
        <end position="459"/>
    </location>
</feature>
<dbReference type="PANTHER" id="PTHR23135:SF4">
    <property type="entry name" value="UDP-N-ACETYLMURAMOYL-L-ALANYL-D-GLUTAMATE--2,6-DIAMINOPIMELATE LIGASE MURE HOMOLOG, CHLOROPLASTIC"/>
    <property type="match status" value="1"/>
</dbReference>
<dbReference type="Gene3D" id="3.40.1390.10">
    <property type="entry name" value="MurE/MurF, N-terminal domain"/>
    <property type="match status" value="1"/>
</dbReference>
<feature type="modified residue" description="N6-carboxylysine" evidence="12">
    <location>
        <position position="221"/>
    </location>
</feature>
<evidence type="ECO:0000256" key="7">
    <source>
        <dbReference type="ARBA" id="ARBA00022840"/>
    </source>
</evidence>
<evidence type="ECO:0000256" key="6">
    <source>
        <dbReference type="ARBA" id="ARBA00022741"/>
    </source>
</evidence>
<comment type="caution">
    <text evidence="17">The sequence shown here is derived from an EMBL/GenBank/DDBJ whole genome shotgun (WGS) entry which is preliminary data.</text>
</comment>
<comment type="caution">
    <text evidence="12">Lacks conserved residue(s) required for the propagation of feature annotation.</text>
</comment>